<organism evidence="2 3">
    <name type="scientific">Niallia nealsonii</name>
    <dbReference type="NCBI Taxonomy" id="115979"/>
    <lineage>
        <taxon>Bacteria</taxon>
        <taxon>Bacillati</taxon>
        <taxon>Bacillota</taxon>
        <taxon>Bacilli</taxon>
        <taxon>Bacillales</taxon>
        <taxon>Bacillaceae</taxon>
        <taxon>Niallia</taxon>
    </lineage>
</organism>
<feature type="transmembrane region" description="Helical" evidence="1">
    <location>
        <begin position="6"/>
        <end position="23"/>
    </location>
</feature>
<feature type="transmembrane region" description="Helical" evidence="1">
    <location>
        <begin position="93"/>
        <end position="113"/>
    </location>
</feature>
<keyword evidence="3" id="KW-1185">Reference proteome</keyword>
<dbReference type="RefSeq" id="WP_101177965.1">
    <property type="nucleotide sequence ID" value="NZ_PISE01000031.1"/>
</dbReference>
<evidence type="ECO:0000256" key="1">
    <source>
        <dbReference type="SAM" id="Phobius"/>
    </source>
</evidence>
<feature type="transmembrane region" description="Helical" evidence="1">
    <location>
        <begin position="30"/>
        <end position="49"/>
    </location>
</feature>
<dbReference type="Proteomes" id="UP000233375">
    <property type="component" value="Unassembled WGS sequence"/>
</dbReference>
<gene>
    <name evidence="2" type="ORF">CWS01_14805</name>
</gene>
<accession>A0A2N0Z0A8</accession>
<keyword evidence="1" id="KW-0812">Transmembrane</keyword>
<proteinExistence type="predicted"/>
<dbReference type="OrthoDB" id="2622010at2"/>
<evidence type="ECO:0000313" key="2">
    <source>
        <dbReference type="EMBL" id="PKG22943.1"/>
    </source>
</evidence>
<keyword evidence="1" id="KW-1133">Transmembrane helix</keyword>
<protein>
    <submittedName>
        <fullName evidence="2">Uncharacterized protein</fullName>
    </submittedName>
</protein>
<dbReference type="InterPro" id="IPR048147">
    <property type="entry name" value="CBO0543-like"/>
</dbReference>
<feature type="transmembrane region" description="Helical" evidence="1">
    <location>
        <begin position="133"/>
        <end position="152"/>
    </location>
</feature>
<dbReference type="AlphaFoldDB" id="A0A2N0Z0A8"/>
<sequence>MKDKTILNIITLIGVGGWAIFFRKGPVKDWLLVYLFKATITTLIDIPIAKKKLVQYPKRYFPGSYDTNIIFDYVIFPLVCVLYSQLTNKMKGIKTLLFVFILSVPMTIIEELLERKTGLVKYSNKWSWLHTLIYLTITFWSSRIFISLIRLLDQIKSKEGNNHFLVNDSRNGSNLEDTQTILHIKY</sequence>
<dbReference type="EMBL" id="PISE01000031">
    <property type="protein sequence ID" value="PKG22943.1"/>
    <property type="molecule type" value="Genomic_DNA"/>
</dbReference>
<feature type="transmembrane region" description="Helical" evidence="1">
    <location>
        <begin position="69"/>
        <end position="86"/>
    </location>
</feature>
<evidence type="ECO:0000313" key="3">
    <source>
        <dbReference type="Proteomes" id="UP000233375"/>
    </source>
</evidence>
<name>A0A2N0Z0A8_9BACI</name>
<comment type="caution">
    <text evidence="2">The sequence shown here is derived from an EMBL/GenBank/DDBJ whole genome shotgun (WGS) entry which is preliminary data.</text>
</comment>
<reference evidence="2 3" key="1">
    <citation type="journal article" date="2003" name="Int. J. Syst. Evol. Microbiol.">
        <title>Bacillus nealsonii sp. nov., isolated from a spacecraft-assembly facility, whose spores are gamma-radiation resistant.</title>
        <authorList>
            <person name="Venkateswaran K."/>
            <person name="Kempf M."/>
            <person name="Chen F."/>
            <person name="Satomi M."/>
            <person name="Nicholson W."/>
            <person name="Kern R."/>
        </authorList>
    </citation>
    <scope>NUCLEOTIDE SEQUENCE [LARGE SCALE GENOMIC DNA]</scope>
    <source>
        <strain evidence="2 3">FO-92</strain>
    </source>
</reference>
<dbReference type="NCBIfam" id="NF041644">
    <property type="entry name" value="CBO0543_fam"/>
    <property type="match status" value="1"/>
</dbReference>
<keyword evidence="1" id="KW-0472">Membrane</keyword>